<dbReference type="Pfam" id="PF18962">
    <property type="entry name" value="Por_Secre_tail"/>
    <property type="match status" value="1"/>
</dbReference>
<protein>
    <submittedName>
        <fullName evidence="10">Por secretion system C-terminal sorting domain-containing protein</fullName>
    </submittedName>
</protein>
<name>A0A1M6D8N4_9FLAO</name>
<sequence length="557" mass="60862">MKKIYFLVLFIAHLSVFAQVTKGEYFLTPSSNMHELYVSFDPSINFNGDISTSNIVNSIPQLQNIFTEFQLELEKGILLSDEKINEMAAQAIKLSKSDRDIIRLRNIAKVKIENPTNSRLYELAGLLEGFKEVDFCSLLSLDPIDPPTLPPSDIPPATPDYESFQNYIGPDPGVNMTYAWDLGLNGSGIRIRDCEYGFNMNHEELSGRNVSVATGMTISTSASTSYTEHGTATFGVLYADRGGYGVSGMVYGAQELVLFPEWQQTGYNRANAVTKAIENSVVGDVIIYEMQTAGNGGSTYVPAEYNSLIWTLTKAATDSGIIIVAAGGNGNQNLDDAYYAPYMNRGDSGAIIVGAGTPSTTHNKMSFSTYGSRVDVQAWGGSVRSTGYGDYSQIGGDFNQNYTNFSGTSSATPIVTACVVALQSYYYSQTNSYMTPLQMRQLLIDTGIPQGSGGHIGPIPNMQSAIERINQTLSTSQNNQIVFSVYPNPSRDRITINLFDSSSKTKVEIYSVLGQKINVKQFEGQSFDIDVSSLQKGVYFLKVISGGKETTRKIIKE</sequence>
<evidence type="ECO:0000256" key="3">
    <source>
        <dbReference type="ARBA" id="ARBA00022729"/>
    </source>
</evidence>
<dbReference type="SUPFAM" id="SSF52743">
    <property type="entry name" value="Subtilisin-like"/>
    <property type="match status" value="1"/>
</dbReference>
<evidence type="ECO:0000256" key="5">
    <source>
        <dbReference type="ARBA" id="ARBA00022825"/>
    </source>
</evidence>
<keyword evidence="11" id="KW-1185">Reference proteome</keyword>
<dbReference type="NCBIfam" id="TIGR04183">
    <property type="entry name" value="Por_Secre_tail"/>
    <property type="match status" value="1"/>
</dbReference>
<dbReference type="OrthoDB" id="9798386at2"/>
<dbReference type="PANTHER" id="PTHR43806:SF11">
    <property type="entry name" value="CEREVISIN-RELATED"/>
    <property type="match status" value="1"/>
</dbReference>
<dbReference type="Proteomes" id="UP000184488">
    <property type="component" value="Unassembled WGS sequence"/>
</dbReference>
<comment type="similarity">
    <text evidence="1 6">Belongs to the peptidase S8 family.</text>
</comment>
<organism evidence="10 11">
    <name type="scientific">Flavobacterium terrae</name>
    <dbReference type="NCBI Taxonomy" id="415425"/>
    <lineage>
        <taxon>Bacteria</taxon>
        <taxon>Pseudomonadati</taxon>
        <taxon>Bacteroidota</taxon>
        <taxon>Flavobacteriia</taxon>
        <taxon>Flavobacteriales</taxon>
        <taxon>Flavobacteriaceae</taxon>
        <taxon>Flavobacterium</taxon>
    </lineage>
</organism>
<evidence type="ECO:0000256" key="6">
    <source>
        <dbReference type="PROSITE-ProRule" id="PRU01240"/>
    </source>
</evidence>
<feature type="domain" description="Peptidase S8/S53" evidence="8">
    <location>
        <begin position="197"/>
        <end position="447"/>
    </location>
</feature>
<dbReference type="InterPro" id="IPR026444">
    <property type="entry name" value="Secre_tail"/>
</dbReference>
<evidence type="ECO:0000256" key="4">
    <source>
        <dbReference type="ARBA" id="ARBA00022801"/>
    </source>
</evidence>
<keyword evidence="3 7" id="KW-0732">Signal</keyword>
<evidence type="ECO:0000256" key="1">
    <source>
        <dbReference type="ARBA" id="ARBA00011073"/>
    </source>
</evidence>
<feature type="chain" id="PRO_5012545147" evidence="7">
    <location>
        <begin position="19"/>
        <end position="557"/>
    </location>
</feature>
<feature type="domain" description="Secretion system C-terminal sorting" evidence="9">
    <location>
        <begin position="485"/>
        <end position="555"/>
    </location>
</feature>
<evidence type="ECO:0000256" key="7">
    <source>
        <dbReference type="SAM" id="SignalP"/>
    </source>
</evidence>
<keyword evidence="4" id="KW-0378">Hydrolase</keyword>
<reference evidence="11" key="1">
    <citation type="submission" date="2016-11" db="EMBL/GenBank/DDBJ databases">
        <authorList>
            <person name="Varghese N."/>
            <person name="Submissions S."/>
        </authorList>
    </citation>
    <scope>NUCLEOTIDE SEQUENCE [LARGE SCALE GENOMIC DNA]</scope>
    <source>
        <strain evidence="11">DSM 18829</strain>
    </source>
</reference>
<dbReference type="EMBL" id="FQZI01000002">
    <property type="protein sequence ID" value="SHI69529.1"/>
    <property type="molecule type" value="Genomic_DNA"/>
</dbReference>
<dbReference type="PROSITE" id="PS51892">
    <property type="entry name" value="SUBTILASE"/>
    <property type="match status" value="1"/>
</dbReference>
<dbReference type="InterPro" id="IPR023828">
    <property type="entry name" value="Peptidase_S8_Ser-AS"/>
</dbReference>
<keyword evidence="2" id="KW-0645">Protease</keyword>
<dbReference type="Pfam" id="PF00082">
    <property type="entry name" value="Peptidase_S8"/>
    <property type="match status" value="1"/>
</dbReference>
<dbReference type="GO" id="GO:0004252">
    <property type="term" value="F:serine-type endopeptidase activity"/>
    <property type="evidence" value="ECO:0007669"/>
    <property type="project" value="InterPro"/>
</dbReference>
<evidence type="ECO:0000313" key="10">
    <source>
        <dbReference type="EMBL" id="SHI69529.1"/>
    </source>
</evidence>
<dbReference type="Gene3D" id="3.40.50.200">
    <property type="entry name" value="Peptidase S8/S53 domain"/>
    <property type="match status" value="1"/>
</dbReference>
<keyword evidence="5" id="KW-0720">Serine protease</keyword>
<dbReference type="GO" id="GO:0006508">
    <property type="term" value="P:proteolysis"/>
    <property type="evidence" value="ECO:0007669"/>
    <property type="project" value="UniProtKB-KW"/>
</dbReference>
<dbReference type="AlphaFoldDB" id="A0A1M6D8N4"/>
<proteinExistence type="inferred from homology"/>
<dbReference type="PANTHER" id="PTHR43806">
    <property type="entry name" value="PEPTIDASE S8"/>
    <property type="match status" value="1"/>
</dbReference>
<evidence type="ECO:0000259" key="9">
    <source>
        <dbReference type="Pfam" id="PF18962"/>
    </source>
</evidence>
<feature type="signal peptide" evidence="7">
    <location>
        <begin position="1"/>
        <end position="18"/>
    </location>
</feature>
<dbReference type="InterPro" id="IPR050131">
    <property type="entry name" value="Peptidase_S8_subtilisin-like"/>
</dbReference>
<dbReference type="PROSITE" id="PS00138">
    <property type="entry name" value="SUBTILASE_SER"/>
    <property type="match status" value="1"/>
</dbReference>
<gene>
    <name evidence="10" type="ORF">SAMN05444363_1306</name>
</gene>
<comment type="caution">
    <text evidence="6">Lacks conserved residue(s) required for the propagation of feature annotation.</text>
</comment>
<accession>A0A1M6D8N4</accession>
<dbReference type="InterPro" id="IPR036852">
    <property type="entry name" value="Peptidase_S8/S53_dom_sf"/>
</dbReference>
<evidence type="ECO:0000259" key="8">
    <source>
        <dbReference type="Pfam" id="PF00082"/>
    </source>
</evidence>
<evidence type="ECO:0000256" key="2">
    <source>
        <dbReference type="ARBA" id="ARBA00022670"/>
    </source>
</evidence>
<dbReference type="InterPro" id="IPR000209">
    <property type="entry name" value="Peptidase_S8/S53_dom"/>
</dbReference>
<dbReference type="RefSeq" id="WP_159432939.1">
    <property type="nucleotide sequence ID" value="NZ_FQZI01000002.1"/>
</dbReference>
<evidence type="ECO:0000313" key="11">
    <source>
        <dbReference type="Proteomes" id="UP000184488"/>
    </source>
</evidence>
<dbReference type="STRING" id="415425.SAMN05444363_1306"/>